<keyword evidence="2" id="KW-0067">ATP-binding</keyword>
<dbReference type="GO" id="GO:0016877">
    <property type="term" value="F:ligase activity, forming carbon-sulfur bonds"/>
    <property type="evidence" value="ECO:0007669"/>
    <property type="project" value="UniProtKB-ARBA"/>
</dbReference>
<dbReference type="GO" id="GO:0005524">
    <property type="term" value="F:ATP binding"/>
    <property type="evidence" value="ECO:0007669"/>
    <property type="project" value="UniProtKB-KW"/>
</dbReference>
<evidence type="ECO:0000313" key="3">
    <source>
        <dbReference type="EMBL" id="RVW55459.1"/>
    </source>
</evidence>
<dbReference type="Proteomes" id="UP000288805">
    <property type="component" value="Unassembled WGS sequence"/>
</dbReference>
<dbReference type="EMBL" id="QGNW01001114">
    <property type="protein sequence ID" value="RVW55459.1"/>
    <property type="molecule type" value="Genomic_DNA"/>
</dbReference>
<keyword evidence="1" id="KW-0547">Nucleotide-binding</keyword>
<name>A0A438F606_VITVI</name>
<proteinExistence type="predicted"/>
<protein>
    <submittedName>
        <fullName evidence="3">Long chain acyl-CoA synthetase 6, peroxisomal</fullName>
    </submittedName>
</protein>
<dbReference type="PANTHER" id="PTHR43272:SF33">
    <property type="entry name" value="AMP-BINDING DOMAIN-CONTAINING PROTEIN-RELATED"/>
    <property type="match status" value="1"/>
</dbReference>
<organism evidence="3 4">
    <name type="scientific">Vitis vinifera</name>
    <name type="common">Grape</name>
    <dbReference type="NCBI Taxonomy" id="29760"/>
    <lineage>
        <taxon>Eukaryota</taxon>
        <taxon>Viridiplantae</taxon>
        <taxon>Streptophyta</taxon>
        <taxon>Embryophyta</taxon>
        <taxon>Tracheophyta</taxon>
        <taxon>Spermatophyta</taxon>
        <taxon>Magnoliopsida</taxon>
        <taxon>eudicotyledons</taxon>
        <taxon>Gunneridae</taxon>
        <taxon>Pentapetalae</taxon>
        <taxon>rosids</taxon>
        <taxon>Vitales</taxon>
        <taxon>Vitaceae</taxon>
        <taxon>Viteae</taxon>
        <taxon>Vitis</taxon>
    </lineage>
</organism>
<dbReference type="AlphaFoldDB" id="A0A438F606"/>
<evidence type="ECO:0000256" key="2">
    <source>
        <dbReference type="ARBA" id="ARBA00022840"/>
    </source>
</evidence>
<gene>
    <name evidence="3" type="primary">LACS6_5</name>
    <name evidence="3" type="ORF">CK203_075177</name>
</gene>
<accession>A0A438F606</accession>
<sequence length="72" mass="8788">MDNLKLMDDMAALRPTIFCSVPRLYNRIYAGIKYFDWLLCLLQHYKCCKDIWCLRERLFNAAYNAKKRAYEW</sequence>
<reference evidence="3 4" key="1">
    <citation type="journal article" date="2018" name="PLoS Genet.">
        <title>Population sequencing reveals clonal diversity and ancestral inbreeding in the grapevine cultivar Chardonnay.</title>
        <authorList>
            <person name="Roach M.J."/>
            <person name="Johnson D.L."/>
            <person name="Bohlmann J."/>
            <person name="van Vuuren H.J."/>
            <person name="Jones S.J."/>
            <person name="Pretorius I.S."/>
            <person name="Schmidt S.A."/>
            <person name="Borneman A.R."/>
        </authorList>
    </citation>
    <scope>NUCLEOTIDE SEQUENCE [LARGE SCALE GENOMIC DNA]</scope>
    <source>
        <strain evidence="4">cv. Chardonnay</strain>
        <tissue evidence="3">Leaf</tissue>
    </source>
</reference>
<evidence type="ECO:0000313" key="4">
    <source>
        <dbReference type="Proteomes" id="UP000288805"/>
    </source>
</evidence>
<comment type="caution">
    <text evidence="3">The sequence shown here is derived from an EMBL/GenBank/DDBJ whole genome shotgun (WGS) entry which is preliminary data.</text>
</comment>
<dbReference type="PANTHER" id="PTHR43272">
    <property type="entry name" value="LONG-CHAIN-FATTY-ACID--COA LIGASE"/>
    <property type="match status" value="1"/>
</dbReference>
<evidence type="ECO:0000256" key="1">
    <source>
        <dbReference type="ARBA" id="ARBA00022741"/>
    </source>
</evidence>